<dbReference type="GO" id="GO:0004674">
    <property type="term" value="F:protein serine/threonine kinase activity"/>
    <property type="evidence" value="ECO:0007669"/>
    <property type="project" value="TreeGrafter"/>
</dbReference>
<dbReference type="PANTHER" id="PTHR44167">
    <property type="entry name" value="OVARIAN-SPECIFIC SERINE/THREONINE-PROTEIN KINASE LOK-RELATED"/>
    <property type="match status" value="1"/>
</dbReference>
<dbReference type="GO" id="GO:0044773">
    <property type="term" value="P:mitotic DNA damage checkpoint signaling"/>
    <property type="evidence" value="ECO:0007669"/>
    <property type="project" value="TreeGrafter"/>
</dbReference>
<dbReference type="PANTHER" id="PTHR44167:SF24">
    <property type="entry name" value="SERINE_THREONINE-PROTEIN KINASE CHK2"/>
    <property type="match status" value="1"/>
</dbReference>
<proteinExistence type="predicted"/>
<dbReference type="Pfam" id="PF00069">
    <property type="entry name" value="Pkinase"/>
    <property type="match status" value="1"/>
</dbReference>
<gene>
    <name evidence="2" type="ORF">APAL1065_LOCUS27555</name>
</gene>
<dbReference type="AlphaFoldDB" id="A0A7S2YU53"/>
<accession>A0A7S2YU53</accession>
<dbReference type="GO" id="GO:0005524">
    <property type="term" value="F:ATP binding"/>
    <property type="evidence" value="ECO:0007669"/>
    <property type="project" value="InterPro"/>
</dbReference>
<organism evidence="2">
    <name type="scientific">Entomoneis paludosa</name>
    <dbReference type="NCBI Taxonomy" id="265537"/>
    <lineage>
        <taxon>Eukaryota</taxon>
        <taxon>Sar</taxon>
        <taxon>Stramenopiles</taxon>
        <taxon>Ochrophyta</taxon>
        <taxon>Bacillariophyta</taxon>
        <taxon>Bacillariophyceae</taxon>
        <taxon>Bacillariophycidae</taxon>
        <taxon>Entomoneidaceae</taxon>
        <taxon>Entomoneis</taxon>
    </lineage>
</organism>
<dbReference type="GO" id="GO:0005737">
    <property type="term" value="C:cytoplasm"/>
    <property type="evidence" value="ECO:0007669"/>
    <property type="project" value="TreeGrafter"/>
</dbReference>
<protein>
    <recommendedName>
        <fullName evidence="1">Protein kinase domain-containing protein</fullName>
    </recommendedName>
</protein>
<feature type="domain" description="Protein kinase" evidence="1">
    <location>
        <begin position="1"/>
        <end position="187"/>
    </location>
</feature>
<sequence>MQQLAHAVAFLHHTVGAVHADIKPENILLDSEISMNDKSHEDNERLLTVKLIDFGCAVPCSNHHSKKPTATTTAANSCHAESGGTTAYWPPERFENHAMATSPSDMWSLGILLFILLTHSHPLDPLGLATDEEIQDALVACRHDGNATKISIPRHLSAEARDVLERLLAVDPQQRLTATELLEHPWITQQQEPLESRNRTTTSTVASMKEILTSAAETTQTATTAT</sequence>
<dbReference type="SUPFAM" id="SSF56112">
    <property type="entry name" value="Protein kinase-like (PK-like)"/>
    <property type="match status" value="1"/>
</dbReference>
<dbReference type="InterPro" id="IPR000719">
    <property type="entry name" value="Prot_kinase_dom"/>
</dbReference>
<evidence type="ECO:0000259" key="1">
    <source>
        <dbReference type="PROSITE" id="PS50011"/>
    </source>
</evidence>
<dbReference type="SMART" id="SM00220">
    <property type="entry name" value="S_TKc"/>
    <property type="match status" value="1"/>
</dbReference>
<dbReference type="Gene3D" id="1.10.510.10">
    <property type="entry name" value="Transferase(Phosphotransferase) domain 1"/>
    <property type="match status" value="1"/>
</dbReference>
<evidence type="ECO:0000313" key="2">
    <source>
        <dbReference type="EMBL" id="CAD9995469.1"/>
    </source>
</evidence>
<dbReference type="GO" id="GO:0005634">
    <property type="term" value="C:nucleus"/>
    <property type="evidence" value="ECO:0007669"/>
    <property type="project" value="TreeGrafter"/>
</dbReference>
<reference evidence="2" key="1">
    <citation type="submission" date="2021-01" db="EMBL/GenBank/DDBJ databases">
        <authorList>
            <person name="Corre E."/>
            <person name="Pelletier E."/>
            <person name="Niang G."/>
            <person name="Scheremetjew M."/>
            <person name="Finn R."/>
            <person name="Kale V."/>
            <person name="Holt S."/>
            <person name="Cochrane G."/>
            <person name="Meng A."/>
            <person name="Brown T."/>
            <person name="Cohen L."/>
        </authorList>
    </citation>
    <scope>NUCLEOTIDE SEQUENCE</scope>
    <source>
        <strain evidence="2">CCMP125</strain>
    </source>
</reference>
<dbReference type="InterPro" id="IPR011009">
    <property type="entry name" value="Kinase-like_dom_sf"/>
</dbReference>
<dbReference type="PROSITE" id="PS50011">
    <property type="entry name" value="PROTEIN_KINASE_DOM"/>
    <property type="match status" value="1"/>
</dbReference>
<name>A0A7S2YU53_9STRA</name>
<dbReference type="EMBL" id="HBHT01041051">
    <property type="protein sequence ID" value="CAD9995469.1"/>
    <property type="molecule type" value="Transcribed_RNA"/>
</dbReference>